<reference evidence="1 2" key="1">
    <citation type="submission" date="2015-09" db="EMBL/GenBank/DDBJ databases">
        <title>Genome sequence of the marine flavobacterium Croceitalea dokdonensis DOKDO 023 that contains proton- and sodium-pumping rhodopsins.</title>
        <authorList>
            <person name="Kwon S.-K."/>
            <person name="Lee H.K."/>
            <person name="Kwak M.-J."/>
            <person name="Kim J.F."/>
        </authorList>
    </citation>
    <scope>NUCLEOTIDE SEQUENCE [LARGE SCALE GENOMIC DNA]</scope>
    <source>
        <strain evidence="1 2">DOKDO 023</strain>
    </source>
</reference>
<gene>
    <name evidence="1" type="ORF">I595_3225</name>
</gene>
<evidence type="ECO:0000313" key="2">
    <source>
        <dbReference type="Proteomes" id="UP000050280"/>
    </source>
</evidence>
<protein>
    <submittedName>
        <fullName evidence="1">Uncharacterized protein</fullName>
    </submittedName>
</protein>
<evidence type="ECO:0000313" key="1">
    <source>
        <dbReference type="EMBL" id="KPM30728.1"/>
    </source>
</evidence>
<sequence>MVQQLHPKVPRAIRCYNLGFINSITRNIWSYCNGLEHDGVKEREYVQLLRQEIKTFRKDFKRWRKALMTMDD</sequence>
<dbReference type="AlphaFoldDB" id="A0A0P7ANT0"/>
<proteinExistence type="predicted"/>
<comment type="caution">
    <text evidence="1">The sequence shown here is derived from an EMBL/GenBank/DDBJ whole genome shotgun (WGS) entry which is preliminary data.</text>
</comment>
<organism evidence="1 2">
    <name type="scientific">Croceitalea dokdonensis DOKDO 023</name>
    <dbReference type="NCBI Taxonomy" id="1300341"/>
    <lineage>
        <taxon>Bacteria</taxon>
        <taxon>Pseudomonadati</taxon>
        <taxon>Bacteroidota</taxon>
        <taxon>Flavobacteriia</taxon>
        <taxon>Flavobacteriales</taxon>
        <taxon>Flavobacteriaceae</taxon>
        <taxon>Croceitalea</taxon>
    </lineage>
</organism>
<dbReference type="Proteomes" id="UP000050280">
    <property type="component" value="Unassembled WGS sequence"/>
</dbReference>
<dbReference type="EMBL" id="LDJX01000007">
    <property type="protein sequence ID" value="KPM30728.1"/>
    <property type="molecule type" value="Genomic_DNA"/>
</dbReference>
<keyword evidence="2" id="KW-1185">Reference proteome</keyword>
<name>A0A0P7ANT0_9FLAO</name>
<accession>A0A0P7ANT0</accession>